<evidence type="ECO:0000313" key="9">
    <source>
        <dbReference type="EMBL" id="CAL5137329.1"/>
    </source>
</evidence>
<dbReference type="Gene3D" id="4.10.110.10">
    <property type="entry name" value="Spasmolytic Protein, domain 1"/>
    <property type="match status" value="1"/>
</dbReference>
<name>A0AAV2TM05_CALDB</name>
<reference evidence="9" key="1">
    <citation type="submission" date="2024-06" db="EMBL/GenBank/DDBJ databases">
        <authorList>
            <person name="Liu X."/>
            <person name="Lenzi L."/>
            <person name="Haldenby T S."/>
            <person name="Uol C."/>
        </authorList>
    </citation>
    <scope>NUCLEOTIDE SEQUENCE</scope>
</reference>
<comment type="subcellular location">
    <subcellularLocation>
        <location evidence="1">Endomembrane system</location>
    </subcellularLocation>
</comment>
<dbReference type="Gene3D" id="2.60.40.1180">
    <property type="entry name" value="Golgi alpha-mannosidase II"/>
    <property type="match status" value="2"/>
</dbReference>
<feature type="domain" description="P-type" evidence="8">
    <location>
        <begin position="20"/>
        <end position="68"/>
    </location>
</feature>
<keyword evidence="7" id="KW-0732">Signal</keyword>
<dbReference type="InterPro" id="IPR044913">
    <property type="entry name" value="P_trefoil_dom_sf"/>
</dbReference>
<feature type="signal peptide" evidence="7">
    <location>
        <begin position="1"/>
        <end position="18"/>
    </location>
</feature>
<organism evidence="9 10">
    <name type="scientific">Calicophoron daubneyi</name>
    <name type="common">Rumen fluke</name>
    <name type="synonym">Paramphistomum daubneyi</name>
    <dbReference type="NCBI Taxonomy" id="300641"/>
    <lineage>
        <taxon>Eukaryota</taxon>
        <taxon>Metazoa</taxon>
        <taxon>Spiralia</taxon>
        <taxon>Lophotrochozoa</taxon>
        <taxon>Platyhelminthes</taxon>
        <taxon>Trematoda</taxon>
        <taxon>Digenea</taxon>
        <taxon>Plagiorchiida</taxon>
        <taxon>Pronocephalata</taxon>
        <taxon>Paramphistomoidea</taxon>
        <taxon>Paramphistomidae</taxon>
        <taxon>Calicophoron</taxon>
    </lineage>
</organism>
<dbReference type="GO" id="GO:0030246">
    <property type="term" value="F:carbohydrate binding"/>
    <property type="evidence" value="ECO:0007669"/>
    <property type="project" value="InterPro"/>
</dbReference>
<dbReference type="GO" id="GO:0012505">
    <property type="term" value="C:endomembrane system"/>
    <property type="evidence" value="ECO:0007669"/>
    <property type="project" value="UniProtKB-SubCell"/>
</dbReference>
<keyword evidence="4" id="KW-1015">Disulfide bond</keyword>
<evidence type="ECO:0000256" key="7">
    <source>
        <dbReference type="SAM" id="SignalP"/>
    </source>
</evidence>
<protein>
    <recommendedName>
        <fullName evidence="8">P-type domain-containing protein</fullName>
    </recommendedName>
</protein>
<dbReference type="Pfam" id="PF01055">
    <property type="entry name" value="Glyco_hydro_31_2nd"/>
    <property type="match status" value="1"/>
</dbReference>
<evidence type="ECO:0000256" key="2">
    <source>
        <dbReference type="ARBA" id="ARBA00007806"/>
    </source>
</evidence>
<evidence type="ECO:0000259" key="8">
    <source>
        <dbReference type="PROSITE" id="PS51448"/>
    </source>
</evidence>
<keyword evidence="6" id="KW-0378">Hydrolase</keyword>
<dbReference type="EMBL" id="CAXLJL010000379">
    <property type="protein sequence ID" value="CAL5137329.1"/>
    <property type="molecule type" value="Genomic_DNA"/>
</dbReference>
<sequence>MTLLTLCLIACTIGTALSDPQCSAIKNSSRIDCFPEPGCTEEKCRARGCCWSPARSNSADLPWCFMPTDYAAYRVKEKKDTTRGQVFTLEKHEPKFGYNEFREIQAEIIHETKTRLRIRITVPSDPNRYEPGIPLGAPDSTPPTETDYKVEAVESPFGLKISRDNELLVDSSGQLSSSLIFADQFISMAWKLNAQKAFGPGEMRSVFPQPLNRWMRVGFWGRDQPLVDEGNLYGTHIIIMGLTETGKAFGIFLLNSNCQEVYMTPMPAVVYRTIGGILDFFIFTGPTPADVIAQYYNLIGHPPVPPYWSLGFHLCRYGYKSTDDMKNTLQRNLDIGIPIDAQWADIDFMDQYQTWTLDSKNFFGLPQYLGNTIHKSGMKFVIILNPGISNQHGMNYSAYKRGLDLDVFIKDSRSGEPIRGRVWPGETVFGDFLHPKAEEWWYGEASTFHKQLPFDGLWIDMNDPANFVAGSTTGCDQSNKLDYPPFVPAILDGSLVSKTLCPSAKQYNTTHYNRHNMYGYDEARVTHSVLKRLFPGKRAFVLTRSSFAGSGVYAAHWTGDNRADWYDLKKSIAQIIHFNMYGIPMVGADICGFMSNTTEELCERWFELGAFYPFCRTHNAIDCIDQDPAAWSLRAQIAIRNALYMRYRILPYLYTLYFRSFLYGETVARALAFEYPEDKNTHGIDSQLMLGKCILVTPVLTQGARSVEGYMPSGDWINLFTEQRETSIGMTKKWDAPLDKIPVHVRGGCILPVHSSPRQTSTSRKMGMNLHVFLSNVESNRSAATASGELYWDDGERDPLKYIHTVFTVRNHTLTIEPDATTEINVNDIDQVELKLNMIKINGFETKPYSVNVDGKSVSYDFDEGNGTVKIRCPEGMKISEKAVVRWTLDHQEDSCCGHTVVVCVILCSLISVWTYVSTN</sequence>
<comment type="caution">
    <text evidence="9">The sequence shown here is derived from an EMBL/GenBank/DDBJ whole genome shotgun (WGS) entry which is preliminary data.</text>
</comment>
<dbReference type="AlphaFoldDB" id="A0AAV2TM05"/>
<dbReference type="GO" id="GO:0004558">
    <property type="term" value="F:alpha-1,4-glucosidase activity"/>
    <property type="evidence" value="ECO:0007669"/>
    <property type="project" value="TreeGrafter"/>
</dbReference>
<dbReference type="Pfam" id="PF21365">
    <property type="entry name" value="Glyco_hydro_31_3rd"/>
    <property type="match status" value="1"/>
</dbReference>
<dbReference type="InterPro" id="IPR017853">
    <property type="entry name" value="GH"/>
</dbReference>
<dbReference type="CDD" id="cd00111">
    <property type="entry name" value="Trefoil"/>
    <property type="match status" value="1"/>
</dbReference>
<dbReference type="InterPro" id="IPR000322">
    <property type="entry name" value="Glyco_hydro_31_TIM"/>
</dbReference>
<evidence type="ECO:0000313" key="10">
    <source>
        <dbReference type="Proteomes" id="UP001497525"/>
    </source>
</evidence>
<dbReference type="InterPro" id="IPR000519">
    <property type="entry name" value="P_trefoil_dom"/>
</dbReference>
<dbReference type="PROSITE" id="PS51448">
    <property type="entry name" value="P_TREFOIL_2"/>
    <property type="match status" value="1"/>
</dbReference>
<dbReference type="InterPro" id="IPR048395">
    <property type="entry name" value="Glyco_hydro_31_C"/>
</dbReference>
<dbReference type="PANTHER" id="PTHR22762:SF131">
    <property type="entry name" value="GLYCOSIDE HYDROLASE FAMILY 31 N-TERMINAL DOMAIN-CONTAINING PROTEIN"/>
    <property type="match status" value="1"/>
</dbReference>
<dbReference type="InterPro" id="IPR013780">
    <property type="entry name" value="Glyco_hydro_b"/>
</dbReference>
<evidence type="ECO:0000256" key="6">
    <source>
        <dbReference type="RuleBase" id="RU361185"/>
    </source>
</evidence>
<comment type="similarity">
    <text evidence="2 6">Belongs to the glycosyl hydrolase 31 family.</text>
</comment>
<dbReference type="InterPro" id="IPR011013">
    <property type="entry name" value="Gal_mutarotase_sf_dom"/>
</dbReference>
<dbReference type="Pfam" id="PF00088">
    <property type="entry name" value="Trefoil"/>
    <property type="match status" value="1"/>
</dbReference>
<dbReference type="SUPFAM" id="SSF74650">
    <property type="entry name" value="Galactose mutarotase-like"/>
    <property type="match status" value="1"/>
</dbReference>
<dbReference type="CDD" id="cd14752">
    <property type="entry name" value="GH31_N"/>
    <property type="match status" value="1"/>
</dbReference>
<comment type="caution">
    <text evidence="5">Lacks conserved residue(s) required for the propagation of feature annotation.</text>
</comment>
<dbReference type="SMART" id="SM00018">
    <property type="entry name" value="PD"/>
    <property type="match status" value="1"/>
</dbReference>
<dbReference type="Gene3D" id="3.20.20.80">
    <property type="entry name" value="Glycosidases"/>
    <property type="match status" value="1"/>
</dbReference>
<keyword evidence="6" id="KW-0326">Glycosidase</keyword>
<dbReference type="GO" id="GO:0005975">
    <property type="term" value="P:carbohydrate metabolic process"/>
    <property type="evidence" value="ECO:0007669"/>
    <property type="project" value="InterPro"/>
</dbReference>
<dbReference type="CDD" id="cd06602">
    <property type="entry name" value="GH31_MGAM_SI_GAA"/>
    <property type="match status" value="1"/>
</dbReference>
<dbReference type="InterPro" id="IPR017957">
    <property type="entry name" value="P_trefoil_CS"/>
</dbReference>
<evidence type="ECO:0000256" key="5">
    <source>
        <dbReference type="PROSITE-ProRule" id="PRU00779"/>
    </source>
</evidence>
<evidence type="ECO:0000256" key="3">
    <source>
        <dbReference type="ARBA" id="ARBA00023136"/>
    </source>
</evidence>
<dbReference type="PANTHER" id="PTHR22762">
    <property type="entry name" value="ALPHA-GLUCOSIDASE"/>
    <property type="match status" value="1"/>
</dbReference>
<accession>A0AAV2TM05</accession>
<keyword evidence="3" id="KW-0472">Membrane</keyword>
<evidence type="ECO:0000256" key="1">
    <source>
        <dbReference type="ARBA" id="ARBA00004308"/>
    </source>
</evidence>
<proteinExistence type="inferred from homology"/>
<dbReference type="Gene3D" id="2.60.40.1760">
    <property type="entry name" value="glycosyl hydrolase (family 31)"/>
    <property type="match status" value="1"/>
</dbReference>
<feature type="chain" id="PRO_5043685412" description="P-type domain-containing protein" evidence="7">
    <location>
        <begin position="19"/>
        <end position="920"/>
    </location>
</feature>
<dbReference type="SUPFAM" id="SSF51011">
    <property type="entry name" value="Glycosyl hydrolase domain"/>
    <property type="match status" value="1"/>
</dbReference>
<evidence type="ECO:0000256" key="4">
    <source>
        <dbReference type="ARBA" id="ARBA00023157"/>
    </source>
</evidence>
<dbReference type="Proteomes" id="UP001497525">
    <property type="component" value="Unassembled WGS sequence"/>
</dbReference>
<dbReference type="SUPFAM" id="SSF51445">
    <property type="entry name" value="(Trans)glycosidases"/>
    <property type="match status" value="1"/>
</dbReference>
<gene>
    <name evidence="9" type="ORF">CDAUBV1_LOCUS11650</name>
</gene>
<dbReference type="PROSITE" id="PS00025">
    <property type="entry name" value="P_TREFOIL_1"/>
    <property type="match status" value="1"/>
</dbReference>